<sequence length="191" mass="21331">MAAVRCARRVVSQDQVVRGGCRFFLDHGMVDMDRLAASLAVSRATLYRVAHSRDRLLGEVLWRFAERLLARARQRRRHAGADGVLEVTRSFVGQVRSAVPFHAFLHREPDTAARVLFTASSVVHRRVVAAQREILREAHGDRPWSPDALDQTAYLYVRIVESGLYAELLGAAAPDPELVERAALAVLRPPC</sequence>
<dbReference type="EMBL" id="JBHSIS010000010">
    <property type="protein sequence ID" value="MFC4856513.1"/>
    <property type="molecule type" value="Genomic_DNA"/>
</dbReference>
<reference evidence="3" key="1">
    <citation type="journal article" date="2019" name="Int. J. Syst. Evol. Microbiol.">
        <title>The Global Catalogue of Microorganisms (GCM) 10K type strain sequencing project: providing services to taxonomists for standard genome sequencing and annotation.</title>
        <authorList>
            <consortium name="The Broad Institute Genomics Platform"/>
            <consortium name="The Broad Institute Genome Sequencing Center for Infectious Disease"/>
            <person name="Wu L."/>
            <person name="Ma J."/>
        </authorList>
    </citation>
    <scope>NUCLEOTIDE SEQUENCE [LARGE SCALE GENOMIC DNA]</scope>
    <source>
        <strain evidence="3">ZS-22-S1</strain>
    </source>
</reference>
<dbReference type="RefSeq" id="WP_378058479.1">
    <property type="nucleotide sequence ID" value="NZ_JBHSIS010000010.1"/>
</dbReference>
<protein>
    <submittedName>
        <fullName evidence="2">QsdR family transcriptional regulator</fullName>
    </submittedName>
</protein>
<evidence type="ECO:0000313" key="3">
    <source>
        <dbReference type="Proteomes" id="UP001595859"/>
    </source>
</evidence>
<dbReference type="Proteomes" id="UP001595859">
    <property type="component" value="Unassembled WGS sequence"/>
</dbReference>
<accession>A0ABV9S6L5</accession>
<dbReference type="Gene3D" id="1.10.357.10">
    <property type="entry name" value="Tetracycline Repressor, domain 2"/>
    <property type="match status" value="1"/>
</dbReference>
<evidence type="ECO:0000313" key="2">
    <source>
        <dbReference type="EMBL" id="MFC4856513.1"/>
    </source>
</evidence>
<name>A0ABV9S6L5_9PSEU</name>
<feature type="domain" description="QsdR TetR regulatory C-terminal" evidence="1">
    <location>
        <begin position="79"/>
        <end position="188"/>
    </location>
</feature>
<dbReference type="Pfam" id="PF18598">
    <property type="entry name" value="TetR_C_36"/>
    <property type="match status" value="1"/>
</dbReference>
<comment type="caution">
    <text evidence="2">The sequence shown here is derived from an EMBL/GenBank/DDBJ whole genome shotgun (WGS) entry which is preliminary data.</text>
</comment>
<dbReference type="InterPro" id="IPR009057">
    <property type="entry name" value="Homeodomain-like_sf"/>
</dbReference>
<evidence type="ECO:0000259" key="1">
    <source>
        <dbReference type="Pfam" id="PF18598"/>
    </source>
</evidence>
<dbReference type="InterPro" id="IPR041485">
    <property type="entry name" value="TetR_C_36"/>
</dbReference>
<dbReference type="SUPFAM" id="SSF46689">
    <property type="entry name" value="Homeodomain-like"/>
    <property type="match status" value="1"/>
</dbReference>
<organism evidence="2 3">
    <name type="scientific">Actinophytocola glycyrrhizae</name>
    <dbReference type="NCBI Taxonomy" id="2044873"/>
    <lineage>
        <taxon>Bacteria</taxon>
        <taxon>Bacillati</taxon>
        <taxon>Actinomycetota</taxon>
        <taxon>Actinomycetes</taxon>
        <taxon>Pseudonocardiales</taxon>
        <taxon>Pseudonocardiaceae</taxon>
    </lineage>
</organism>
<proteinExistence type="predicted"/>
<keyword evidence="3" id="KW-1185">Reference proteome</keyword>
<gene>
    <name evidence="2" type="ORF">ACFPCV_23660</name>
</gene>